<name>A0A1B2E5P3_9BACL</name>
<dbReference type="GO" id="GO:0009252">
    <property type="term" value="P:peptidoglycan biosynthetic process"/>
    <property type="evidence" value="ECO:0007669"/>
    <property type="project" value="UniProtKB-UniRule"/>
</dbReference>
<dbReference type="PANTHER" id="PTHR21198:SF3">
    <property type="entry name" value="GLUTAMATE RACEMASE"/>
    <property type="match status" value="1"/>
</dbReference>
<comment type="catalytic activity">
    <reaction evidence="1 7">
        <text>L-glutamate = D-glutamate</text>
        <dbReference type="Rhea" id="RHEA:12813"/>
        <dbReference type="ChEBI" id="CHEBI:29985"/>
        <dbReference type="ChEBI" id="CHEBI:29986"/>
        <dbReference type="EC" id="5.1.1.3"/>
    </reaction>
</comment>
<dbReference type="EC" id="5.1.1.3" evidence="2 7"/>
<dbReference type="InterPro" id="IPR004391">
    <property type="entry name" value="Glu_race"/>
</dbReference>
<dbReference type="GO" id="GO:0071555">
    <property type="term" value="P:cell wall organization"/>
    <property type="evidence" value="ECO:0007669"/>
    <property type="project" value="UniProtKB-KW"/>
</dbReference>
<feature type="binding site" evidence="7">
    <location>
        <begin position="183"/>
        <end position="184"/>
    </location>
    <ligand>
        <name>substrate</name>
    </ligand>
</feature>
<proteinExistence type="inferred from homology"/>
<dbReference type="InterPro" id="IPR001920">
    <property type="entry name" value="Asp/Glu_race"/>
</dbReference>
<evidence type="ECO:0000256" key="6">
    <source>
        <dbReference type="ARBA" id="ARBA00023316"/>
    </source>
</evidence>
<dbReference type="PROSITE" id="PS00923">
    <property type="entry name" value="ASP_GLU_RACEMASE_1"/>
    <property type="match status" value="1"/>
</dbReference>
<feature type="binding site" evidence="7">
    <location>
        <begin position="39"/>
        <end position="40"/>
    </location>
    <ligand>
        <name>substrate</name>
    </ligand>
</feature>
<reference evidence="8" key="1">
    <citation type="submission" date="2016-08" db="EMBL/GenBank/DDBJ databases">
        <title>Complete Genome Seqeunce of Paenibacillus sp. nov. IHBB 9852 from high altitute lake of Indian trans-Himalayas.</title>
        <authorList>
            <person name="Kiran S."/>
            <person name="Swarnkar M.K."/>
            <person name="Rana A."/>
            <person name="Tewari R."/>
            <person name="Gulati A."/>
        </authorList>
    </citation>
    <scope>NUCLEOTIDE SEQUENCE [LARGE SCALE GENOMIC DNA]</scope>
    <source>
        <strain evidence="8">IHBB 9852</strain>
    </source>
</reference>
<evidence type="ECO:0000256" key="1">
    <source>
        <dbReference type="ARBA" id="ARBA00001602"/>
    </source>
</evidence>
<feature type="binding site" evidence="7">
    <location>
        <begin position="71"/>
        <end position="72"/>
    </location>
    <ligand>
        <name>substrate</name>
    </ligand>
</feature>
<protein>
    <recommendedName>
        <fullName evidence="2 7">Glutamate racemase</fullName>
        <ecNumber evidence="2 7">5.1.1.3</ecNumber>
    </recommendedName>
</protein>
<dbReference type="EMBL" id="CP016809">
    <property type="protein sequence ID" value="ANY75298.1"/>
    <property type="molecule type" value="Genomic_DNA"/>
</dbReference>
<evidence type="ECO:0000256" key="2">
    <source>
        <dbReference type="ARBA" id="ARBA00013090"/>
    </source>
</evidence>
<feature type="binding site" evidence="7">
    <location>
        <begin position="7"/>
        <end position="8"/>
    </location>
    <ligand>
        <name>substrate</name>
    </ligand>
</feature>
<dbReference type="UniPathway" id="UPA00219"/>
<feature type="active site" description="Proton donor/acceptor" evidence="7">
    <location>
        <position position="70"/>
    </location>
</feature>
<comment type="function">
    <text evidence="7">Provides the (R)-glutamate required for cell wall biosynthesis.</text>
</comment>
<organism evidence="8">
    <name type="scientific">Paenibacillus ihbetae</name>
    <dbReference type="NCBI Taxonomy" id="1870820"/>
    <lineage>
        <taxon>Bacteria</taxon>
        <taxon>Bacillati</taxon>
        <taxon>Bacillota</taxon>
        <taxon>Bacilli</taxon>
        <taxon>Bacillales</taxon>
        <taxon>Paenibacillaceae</taxon>
        <taxon>Paenibacillus</taxon>
    </lineage>
</organism>
<dbReference type="Gene3D" id="3.40.50.1860">
    <property type="match status" value="2"/>
</dbReference>
<evidence type="ECO:0000256" key="5">
    <source>
        <dbReference type="ARBA" id="ARBA00023235"/>
    </source>
</evidence>
<keyword evidence="5 7" id="KW-0413">Isomerase</keyword>
<gene>
    <name evidence="7" type="primary">murI</name>
    <name evidence="8" type="ORF">BBD41_23480</name>
</gene>
<accession>A0A1B2E5P3</accession>
<dbReference type="InterPro" id="IPR018187">
    <property type="entry name" value="Asp/Glu_racemase_AS_1"/>
</dbReference>
<dbReference type="AlphaFoldDB" id="A0A1B2E5P3"/>
<keyword evidence="4 7" id="KW-0573">Peptidoglycan synthesis</keyword>
<feature type="active site" description="Proton donor/acceptor" evidence="7">
    <location>
        <position position="182"/>
    </location>
</feature>
<dbReference type="Pfam" id="PF01177">
    <property type="entry name" value="Asp_Glu_race"/>
    <property type="match status" value="1"/>
</dbReference>
<dbReference type="GO" id="GO:0008881">
    <property type="term" value="F:glutamate racemase activity"/>
    <property type="evidence" value="ECO:0007669"/>
    <property type="project" value="UniProtKB-UniRule"/>
</dbReference>
<comment type="similarity">
    <text evidence="7">Belongs to the aspartate/glutamate racemases family.</text>
</comment>
<evidence type="ECO:0000256" key="3">
    <source>
        <dbReference type="ARBA" id="ARBA00022960"/>
    </source>
</evidence>
<keyword evidence="3 7" id="KW-0133">Cell shape</keyword>
<evidence type="ECO:0000256" key="4">
    <source>
        <dbReference type="ARBA" id="ARBA00022984"/>
    </source>
</evidence>
<comment type="pathway">
    <text evidence="7">Cell wall biogenesis; peptidoglycan biosynthesis.</text>
</comment>
<dbReference type="HAMAP" id="MF_00258">
    <property type="entry name" value="Glu_racemase"/>
    <property type="match status" value="1"/>
</dbReference>
<dbReference type="KEGG" id="pib:BBD41_23480"/>
<dbReference type="SUPFAM" id="SSF53681">
    <property type="entry name" value="Aspartate/glutamate racemase"/>
    <property type="match status" value="2"/>
</dbReference>
<keyword evidence="6 7" id="KW-0961">Cell wall biogenesis/degradation</keyword>
<evidence type="ECO:0000313" key="8">
    <source>
        <dbReference type="EMBL" id="ANY75298.1"/>
    </source>
</evidence>
<dbReference type="RefSeq" id="WP_099478993.1">
    <property type="nucleotide sequence ID" value="NZ_CP016809.1"/>
</dbReference>
<sequence length="267" mass="29650">MRIAFFDSGLGGLTVLSTAMKRLPQEDFLFYADTLHVPYGSKAAEDVKTYIQRSIETIMEEEVKAIVIACNTATSLAVSDLRTKYDIPIIGMEPAVKPAVQINRDTGKRILVLATPLTLKEAKYRELVHRVDDRHIVDSLPLPELVQHCEALNFDPEVMKAYFRSKLEGFDLSQYGTVVLGCTHYPFYRNILCDLLPKHIRIIDGSAGTVKRLVEVLRERGLLGSSGRNDVKLLCSGGSAAYIRKMERALTIYGAMEAGNLAANEAD</sequence>
<dbReference type="PANTHER" id="PTHR21198">
    <property type="entry name" value="GLUTAMATE RACEMASE"/>
    <property type="match status" value="1"/>
</dbReference>
<evidence type="ECO:0000256" key="7">
    <source>
        <dbReference type="HAMAP-Rule" id="MF_00258"/>
    </source>
</evidence>
<dbReference type="GO" id="GO:0008360">
    <property type="term" value="P:regulation of cell shape"/>
    <property type="evidence" value="ECO:0007669"/>
    <property type="project" value="UniProtKB-KW"/>
</dbReference>
<dbReference type="NCBIfam" id="TIGR00067">
    <property type="entry name" value="glut_race"/>
    <property type="match status" value="1"/>
</dbReference>
<dbReference type="InterPro" id="IPR015942">
    <property type="entry name" value="Asp/Glu/hydantoin_racemase"/>
</dbReference>